<accession>A0A3B1A4V4</accession>
<dbReference type="InterPro" id="IPR009912">
    <property type="entry name" value="DUF1451"/>
</dbReference>
<dbReference type="Pfam" id="PF07295">
    <property type="entry name" value="DUF1451"/>
    <property type="match status" value="1"/>
</dbReference>
<protein>
    <recommendedName>
        <fullName evidence="2">Zinc ribbon-containing protein</fullName>
    </recommendedName>
</protein>
<reference evidence="1" key="1">
    <citation type="submission" date="2018-06" db="EMBL/GenBank/DDBJ databases">
        <authorList>
            <person name="Zhirakovskaya E."/>
        </authorList>
    </citation>
    <scope>NUCLEOTIDE SEQUENCE</scope>
</reference>
<dbReference type="EMBL" id="UOFO01000151">
    <property type="protein sequence ID" value="VAW88754.1"/>
    <property type="molecule type" value="Genomic_DNA"/>
</dbReference>
<sequence length="178" mass="20177">MTEQNHPHSTTEKFITAYNDMMERVKTGIEMVEHDVAPRLHHAVDKAQGLAMELGELTHEEAEKIGNYLKRDIEDAAEYLAGPKGQELHDWLQFDLQQIEEQVFASFLSVADQTKLDLMKLEQQAANTSVYHSGEITGIGTLACSECGQQIHFNKAKHIPPCSNCNNRVFIRRIDDKL</sequence>
<proteinExistence type="predicted"/>
<gene>
    <name evidence="1" type="ORF">MNBD_GAMMA16-1051</name>
</gene>
<name>A0A3B1A4V4_9ZZZZ</name>
<dbReference type="AlphaFoldDB" id="A0A3B1A4V4"/>
<organism evidence="1">
    <name type="scientific">hydrothermal vent metagenome</name>
    <dbReference type="NCBI Taxonomy" id="652676"/>
    <lineage>
        <taxon>unclassified sequences</taxon>
        <taxon>metagenomes</taxon>
        <taxon>ecological metagenomes</taxon>
    </lineage>
</organism>
<evidence type="ECO:0008006" key="2">
    <source>
        <dbReference type="Google" id="ProtNLM"/>
    </source>
</evidence>
<evidence type="ECO:0000313" key="1">
    <source>
        <dbReference type="EMBL" id="VAW88754.1"/>
    </source>
</evidence>